<keyword evidence="1" id="KW-1133">Transmembrane helix</keyword>
<feature type="transmembrane region" description="Helical" evidence="1">
    <location>
        <begin position="57"/>
        <end position="76"/>
    </location>
</feature>
<gene>
    <name evidence="2" type="ORF">R0135_08130</name>
</gene>
<organism evidence="2 3">
    <name type="scientific">Congregibacter variabilis</name>
    <dbReference type="NCBI Taxonomy" id="3081200"/>
    <lineage>
        <taxon>Bacteria</taxon>
        <taxon>Pseudomonadati</taxon>
        <taxon>Pseudomonadota</taxon>
        <taxon>Gammaproteobacteria</taxon>
        <taxon>Cellvibrionales</taxon>
        <taxon>Halieaceae</taxon>
        <taxon>Congregibacter</taxon>
    </lineage>
</organism>
<sequence length="93" mass="10190">MVLSLLLRYETWMIIGLALIVVDVLFGLAFFSLSFGVGGLVTGLGILLLGNTGVLETWQGTVTVFGVASVLVLFPLRRWARKTTKGEDDINRY</sequence>
<dbReference type="Proteomes" id="UP001626537">
    <property type="component" value="Chromosome"/>
</dbReference>
<reference evidence="2 3" key="1">
    <citation type="submission" date="2023-10" db="EMBL/GenBank/DDBJ databases">
        <title>Two novel species belonging to the OM43/NOR5 clade.</title>
        <authorList>
            <person name="Park M."/>
        </authorList>
    </citation>
    <scope>NUCLEOTIDE SEQUENCE [LARGE SCALE GENOMIC DNA]</scope>
    <source>
        <strain evidence="2 3">IMCC43200</strain>
    </source>
</reference>
<keyword evidence="1" id="KW-0812">Transmembrane</keyword>
<proteinExistence type="predicted"/>
<keyword evidence="3" id="KW-1185">Reference proteome</keyword>
<name>A0ABZ0I8J1_9GAMM</name>
<dbReference type="RefSeq" id="WP_407349762.1">
    <property type="nucleotide sequence ID" value="NZ_CP136864.1"/>
</dbReference>
<keyword evidence="1" id="KW-0472">Membrane</keyword>
<evidence type="ECO:0008006" key="4">
    <source>
        <dbReference type="Google" id="ProtNLM"/>
    </source>
</evidence>
<dbReference type="EMBL" id="CP136864">
    <property type="protein sequence ID" value="WOJ95129.1"/>
    <property type="molecule type" value="Genomic_DNA"/>
</dbReference>
<feature type="transmembrane region" description="Helical" evidence="1">
    <location>
        <begin position="12"/>
        <end position="37"/>
    </location>
</feature>
<protein>
    <recommendedName>
        <fullName evidence="4">NfeD-like C-terminal domain-containing protein</fullName>
    </recommendedName>
</protein>
<evidence type="ECO:0000313" key="2">
    <source>
        <dbReference type="EMBL" id="WOJ95129.1"/>
    </source>
</evidence>
<evidence type="ECO:0000313" key="3">
    <source>
        <dbReference type="Proteomes" id="UP001626537"/>
    </source>
</evidence>
<evidence type="ECO:0000256" key="1">
    <source>
        <dbReference type="SAM" id="Phobius"/>
    </source>
</evidence>
<accession>A0ABZ0I8J1</accession>